<protein>
    <submittedName>
        <fullName evidence="2">MazE protein</fullName>
    </submittedName>
</protein>
<dbReference type="InterPro" id="IPR007159">
    <property type="entry name" value="SpoVT-AbrB_dom"/>
</dbReference>
<organism evidence="2 3">
    <name type="scientific">Xenorhabdus ishibashii</name>
    <dbReference type="NCBI Taxonomy" id="1034471"/>
    <lineage>
        <taxon>Bacteria</taxon>
        <taxon>Pseudomonadati</taxon>
        <taxon>Pseudomonadota</taxon>
        <taxon>Gammaproteobacteria</taxon>
        <taxon>Enterobacterales</taxon>
        <taxon>Morganellaceae</taxon>
        <taxon>Xenorhabdus</taxon>
    </lineage>
</organism>
<dbReference type="Pfam" id="PF04014">
    <property type="entry name" value="MazE_antitoxin"/>
    <property type="match status" value="1"/>
</dbReference>
<feature type="domain" description="SpoVT-AbrB" evidence="1">
    <location>
        <begin position="7"/>
        <end position="53"/>
    </location>
</feature>
<dbReference type="GO" id="GO:0003677">
    <property type="term" value="F:DNA binding"/>
    <property type="evidence" value="ECO:0007669"/>
    <property type="project" value="InterPro"/>
</dbReference>
<proteinExistence type="predicted"/>
<dbReference type="OrthoDB" id="9795766at2"/>
<dbReference type="InterPro" id="IPR039052">
    <property type="entry name" value="Antitox_PemI-like"/>
</dbReference>
<evidence type="ECO:0000259" key="1">
    <source>
        <dbReference type="SMART" id="SM00966"/>
    </source>
</evidence>
<reference evidence="2 3" key="1">
    <citation type="journal article" date="2017" name="Nat. Microbiol.">
        <title>Natural product diversity associated with the nematode symbionts Photorhabdus and Xenorhabdus.</title>
        <authorList>
            <person name="Tobias N.J."/>
            <person name="Wolff H."/>
            <person name="Djahanschiri B."/>
            <person name="Grundmann F."/>
            <person name="Kronenwerth M."/>
            <person name="Shi Y.M."/>
            <person name="Simonyi S."/>
            <person name="Grun P."/>
            <person name="Shapiro-Ilan D."/>
            <person name="Pidot S.J."/>
            <person name="Stinear T.P."/>
            <person name="Ebersberger I."/>
            <person name="Bode H.B."/>
        </authorList>
    </citation>
    <scope>NUCLEOTIDE SEQUENCE [LARGE SCALE GENOMIC DNA]</scope>
    <source>
        <strain evidence="2 3">DSM 22670</strain>
    </source>
</reference>
<dbReference type="RefSeq" id="WP_099117736.1">
    <property type="nucleotide sequence ID" value="NZ_NJAK01000001.1"/>
</dbReference>
<dbReference type="AlphaFoldDB" id="A0A2D0KHA0"/>
<dbReference type="SUPFAM" id="SSF89447">
    <property type="entry name" value="AbrB/MazE/MraZ-like"/>
    <property type="match status" value="1"/>
</dbReference>
<name>A0A2D0KHA0_9GAMM</name>
<evidence type="ECO:0000313" key="2">
    <source>
        <dbReference type="EMBL" id="PHM62804.1"/>
    </source>
</evidence>
<accession>A0A2D0KHA0</accession>
<sequence>MAKVTLKKWGNSTSVRLPLAIMESAKLHADDVVDVSVDNQGRIIIIPVEPEMTLQALVSGITEENLHPEITFGRPVGKEQVE</sequence>
<dbReference type="GO" id="GO:0097351">
    <property type="term" value="F:toxin sequestering activity"/>
    <property type="evidence" value="ECO:0007669"/>
    <property type="project" value="InterPro"/>
</dbReference>
<keyword evidence="3" id="KW-1185">Reference proteome</keyword>
<dbReference type="SMART" id="SM00966">
    <property type="entry name" value="SpoVT_AbrB"/>
    <property type="match status" value="1"/>
</dbReference>
<dbReference type="Proteomes" id="UP000222168">
    <property type="component" value="Unassembled WGS sequence"/>
</dbReference>
<gene>
    <name evidence="2" type="ORF">Xish_02023</name>
</gene>
<evidence type="ECO:0000313" key="3">
    <source>
        <dbReference type="Proteomes" id="UP000222168"/>
    </source>
</evidence>
<comment type="caution">
    <text evidence="2">The sequence shown here is derived from an EMBL/GenBank/DDBJ whole genome shotgun (WGS) entry which is preliminary data.</text>
</comment>
<dbReference type="PANTHER" id="PTHR40516">
    <property type="entry name" value="ANTITOXIN CHPS-RELATED"/>
    <property type="match status" value="1"/>
</dbReference>
<dbReference type="EMBL" id="NJAK01000001">
    <property type="protein sequence ID" value="PHM62804.1"/>
    <property type="molecule type" value="Genomic_DNA"/>
</dbReference>
<dbReference type="InterPro" id="IPR037914">
    <property type="entry name" value="SpoVT-AbrB_sf"/>
</dbReference>
<dbReference type="Gene3D" id="2.10.260.10">
    <property type="match status" value="1"/>
</dbReference>
<dbReference type="PANTHER" id="PTHR40516:SF1">
    <property type="entry name" value="ANTITOXIN CHPS-RELATED"/>
    <property type="match status" value="1"/>
</dbReference>